<proteinExistence type="predicted"/>
<evidence type="ECO:0000313" key="3">
    <source>
        <dbReference type="Proteomes" id="UP001060012"/>
    </source>
</evidence>
<dbReference type="Proteomes" id="UP001060012">
    <property type="component" value="Chromosome"/>
</dbReference>
<keyword evidence="1" id="KW-0732">Signal</keyword>
<evidence type="ECO:0000313" key="2">
    <source>
        <dbReference type="EMBL" id="UTJ07320.1"/>
    </source>
</evidence>
<gene>
    <name evidence="2" type="ORF">NJU99_04315</name>
</gene>
<dbReference type="RefSeq" id="WP_254577498.1">
    <property type="nucleotide sequence ID" value="NZ_CP100595.1"/>
</dbReference>
<feature type="chain" id="PRO_5045543239" evidence="1">
    <location>
        <begin position="19"/>
        <end position="711"/>
    </location>
</feature>
<dbReference type="EMBL" id="CP100595">
    <property type="protein sequence ID" value="UTJ07320.1"/>
    <property type="molecule type" value="Genomic_DNA"/>
</dbReference>
<keyword evidence="3" id="KW-1185">Reference proteome</keyword>
<reference evidence="2" key="1">
    <citation type="submission" date="2022-07" db="EMBL/GenBank/DDBJ databases">
        <title>Arcobacter roscoffensis sp. nov., a marine bacterium isolated from coastal seawater collected from Roscoff, France.</title>
        <authorList>
            <person name="Pascual J."/>
            <person name="Lepeaux C."/>
            <person name="Methner A."/>
            <person name="Overmann J."/>
        </authorList>
    </citation>
    <scope>NUCLEOTIDE SEQUENCE</scope>
    <source>
        <strain evidence="2">ARW1-2F2</strain>
    </source>
</reference>
<accession>A0ABY5E6D8</accession>
<evidence type="ECO:0000256" key="1">
    <source>
        <dbReference type="SAM" id="SignalP"/>
    </source>
</evidence>
<protein>
    <submittedName>
        <fullName evidence="2">YjbH domain-containing protein</fullName>
    </submittedName>
</protein>
<feature type="signal peptide" evidence="1">
    <location>
        <begin position="1"/>
        <end position="18"/>
    </location>
</feature>
<sequence>MNLKTLSILPLTASFLLAAKTPENITATYSGNTGVFETPNARIMKDWSMRFFLNEDKPYRYYGLTATPLPFIEANFHMTQVSGVAGFSDSEGYGSYKDKSLSVKFLLKKEGEYTPALAIGADDIWGTSLYTSKYLVLSKNIGYFDLSLGYAKGRLGGEDLKKYEANSSNSGSFDNNSINFLKNTDWGGGKPFGSVVFNASPSFSLMAEYAPIDYAKDKVNPYTVGDYELPKSKFNYGLKYKYSNNSIFNLSYQRGNTISFGYTYQFGFDRTGMFDHLPDPRWKASDEKKAEYKNLNEKELSDKLSKEVAAEKFKYVKTAVNENSVWTEIDNPRYYNELKAAGRAISAVDEVAPKKYDTIYMTIKDKEIKKKTIKVNRAEFDMYENQKVSDAYMRDAILISNDTDGMYEKFSKGKDLYISDSVATEKFRYKFAPKIGTMLNHKDKPFAMKISMAANASYEFTDNFEVHGSIEHPLYHSGTELSSSPLEEGKLSLRGDITEHFTYNDTQMSHLSMVYKANAFNDSFFKAELGYLEYSFAGVDLEWYKPMFDERFGIGLQYQNVYKREVDELFGIKDEYKYDAKFLNLYYLVNQKYDLHMGAKIGQFLAGDKGIRLEVARNYKNFTFGAFATYTDSKKVFENEDNKGYIDKGVYIKVPLEVFTYKNVKDRLRFGLTPWTRDVGVSASTLDSLYPMNNSENNTQIMKKYINNLRE</sequence>
<dbReference type="InterPro" id="IPR010344">
    <property type="entry name" value="YbjH"/>
</dbReference>
<dbReference type="Pfam" id="PF06082">
    <property type="entry name" value="YjbH"/>
    <property type="match status" value="1"/>
</dbReference>
<name>A0ABY5E6D8_9BACT</name>
<organism evidence="2 3">
    <name type="scientific">Arcobacter roscoffensis</name>
    <dbReference type="NCBI Taxonomy" id="2961520"/>
    <lineage>
        <taxon>Bacteria</taxon>
        <taxon>Pseudomonadati</taxon>
        <taxon>Campylobacterota</taxon>
        <taxon>Epsilonproteobacteria</taxon>
        <taxon>Campylobacterales</taxon>
        <taxon>Arcobacteraceae</taxon>
        <taxon>Arcobacter</taxon>
    </lineage>
</organism>